<dbReference type="InterPro" id="IPR050194">
    <property type="entry name" value="Glycosyltransferase_grp1"/>
</dbReference>
<proteinExistence type="predicted"/>
<dbReference type="Proteomes" id="UP001272242">
    <property type="component" value="Unassembled WGS sequence"/>
</dbReference>
<dbReference type="PANTHER" id="PTHR45947:SF3">
    <property type="entry name" value="SULFOQUINOVOSYL TRANSFERASE SQD2"/>
    <property type="match status" value="1"/>
</dbReference>
<dbReference type="CDD" id="cd03801">
    <property type="entry name" value="GT4_PimA-like"/>
    <property type="match status" value="1"/>
</dbReference>
<dbReference type="EMBL" id="JAXBLV010000192">
    <property type="protein sequence ID" value="MDY3561356.1"/>
    <property type="molecule type" value="Genomic_DNA"/>
</dbReference>
<sequence length="469" mass="51782">MSIVPDSPFTGIPNRPAEQQLHLAQFVQRFPPALGGSETYTARLCAYLAAQGDRVDVWTSTAIELSEMWGRPRPPGPPSLKRGGEAPPFTLSVLNVPSGSEASFSPLRFRERGPGGRGLRRYPPLHFPGRRYLLKGLSLVPHRRWQCLTAPCNPVCPQMWRDTGDYNGPLDAVHATAFPYTFPIACGLRLARRRGVPFLLTPFLHLGDPHDPHDRTRRQYTKPHLRWLLKQADRVFVQTAAERDAAVALGVPEGRVILQGLGVDPVECTGGDRTTARAGWGVETTEVIVGHLANNSTEKGTVDLLRAAARLWARGSQFRVVLAGPEMPNFRAFWDTFGPKAHVTRLGRLSETQKLDFFAGIDCFALPSRSDSFGLVLLEAWANAKPNLAYRAGGPAELIRDGTDGLHAACGDVNELAAQLSRLVADVELRRRLGDSGRSRVSREFRWEDKLELVRNTIRSAIAERTGTE</sequence>
<feature type="domain" description="Glycosyltransferase subfamily 4-like N-terminal" evidence="2">
    <location>
        <begin position="35"/>
        <end position="257"/>
    </location>
</feature>
<gene>
    <name evidence="3" type="ORF">R5W23_002633</name>
</gene>
<dbReference type="RefSeq" id="WP_320687781.1">
    <property type="nucleotide sequence ID" value="NZ_JAXBLV010000192.1"/>
</dbReference>
<organism evidence="3 4">
    <name type="scientific">Gemmata algarum</name>
    <dbReference type="NCBI Taxonomy" id="2975278"/>
    <lineage>
        <taxon>Bacteria</taxon>
        <taxon>Pseudomonadati</taxon>
        <taxon>Planctomycetota</taxon>
        <taxon>Planctomycetia</taxon>
        <taxon>Gemmatales</taxon>
        <taxon>Gemmataceae</taxon>
        <taxon>Gemmata</taxon>
    </lineage>
</organism>
<evidence type="ECO:0000313" key="3">
    <source>
        <dbReference type="EMBL" id="MDY3561356.1"/>
    </source>
</evidence>
<dbReference type="Gene3D" id="3.40.50.2000">
    <property type="entry name" value="Glycogen Phosphorylase B"/>
    <property type="match status" value="2"/>
</dbReference>
<keyword evidence="4" id="KW-1185">Reference proteome</keyword>
<evidence type="ECO:0000313" key="4">
    <source>
        <dbReference type="Proteomes" id="UP001272242"/>
    </source>
</evidence>
<evidence type="ECO:0000259" key="2">
    <source>
        <dbReference type="Pfam" id="PF13579"/>
    </source>
</evidence>
<name>A0ABU5F650_9BACT</name>
<dbReference type="Pfam" id="PF13579">
    <property type="entry name" value="Glyco_trans_4_4"/>
    <property type="match status" value="1"/>
</dbReference>
<evidence type="ECO:0000259" key="1">
    <source>
        <dbReference type="Pfam" id="PF00534"/>
    </source>
</evidence>
<accession>A0ABU5F650</accession>
<comment type="caution">
    <text evidence="3">The sequence shown here is derived from an EMBL/GenBank/DDBJ whole genome shotgun (WGS) entry which is preliminary data.</text>
</comment>
<dbReference type="InterPro" id="IPR001296">
    <property type="entry name" value="Glyco_trans_1"/>
</dbReference>
<reference evidence="4" key="1">
    <citation type="journal article" date="2023" name="Mar. Drugs">
        <title>Gemmata algarum, a Novel Planctomycete Isolated from an Algal Mat, Displays Antimicrobial Activity.</title>
        <authorList>
            <person name="Kumar G."/>
            <person name="Kallscheuer N."/>
            <person name="Kashif M."/>
            <person name="Ahamad S."/>
            <person name="Jagadeeshwari U."/>
            <person name="Pannikurungottu S."/>
            <person name="Haufschild T."/>
            <person name="Kabuu M."/>
            <person name="Sasikala C."/>
            <person name="Jogler C."/>
            <person name="Ramana C."/>
        </authorList>
    </citation>
    <scope>NUCLEOTIDE SEQUENCE [LARGE SCALE GENOMIC DNA]</scope>
    <source>
        <strain evidence="4">JC673</strain>
    </source>
</reference>
<protein>
    <submittedName>
        <fullName evidence="3">Glycosyltransferase family 4 protein</fullName>
    </submittedName>
</protein>
<feature type="domain" description="Glycosyl transferase family 1" evidence="1">
    <location>
        <begin position="273"/>
        <end position="439"/>
    </location>
</feature>
<dbReference type="Pfam" id="PF00534">
    <property type="entry name" value="Glycos_transf_1"/>
    <property type="match status" value="1"/>
</dbReference>
<dbReference type="InterPro" id="IPR028098">
    <property type="entry name" value="Glyco_trans_4-like_N"/>
</dbReference>
<dbReference type="PANTHER" id="PTHR45947">
    <property type="entry name" value="SULFOQUINOVOSYL TRANSFERASE SQD2"/>
    <property type="match status" value="1"/>
</dbReference>
<dbReference type="SUPFAM" id="SSF53756">
    <property type="entry name" value="UDP-Glycosyltransferase/glycogen phosphorylase"/>
    <property type="match status" value="1"/>
</dbReference>